<feature type="non-terminal residue" evidence="1">
    <location>
        <position position="1"/>
    </location>
</feature>
<dbReference type="AlphaFoldDB" id="G4ZR96"/>
<gene>
    <name evidence="1" type="ORF">PHYSODRAFT_513852</name>
</gene>
<organism evidence="1 2">
    <name type="scientific">Phytophthora sojae (strain P6497)</name>
    <name type="common">Soybean stem and root rot agent</name>
    <name type="synonym">Phytophthora megasperma f. sp. glycines</name>
    <dbReference type="NCBI Taxonomy" id="1094619"/>
    <lineage>
        <taxon>Eukaryota</taxon>
        <taxon>Sar</taxon>
        <taxon>Stramenopiles</taxon>
        <taxon>Oomycota</taxon>
        <taxon>Peronosporomycetes</taxon>
        <taxon>Peronosporales</taxon>
        <taxon>Peronosporaceae</taxon>
        <taxon>Phytophthora</taxon>
    </lineage>
</organism>
<evidence type="ECO:0008006" key="3">
    <source>
        <dbReference type="Google" id="ProtNLM"/>
    </source>
</evidence>
<accession>G4ZR96</accession>
<dbReference type="SMR" id="G4ZR96"/>
<dbReference type="EMBL" id="JH159156">
    <property type="protein sequence ID" value="EGZ13781.1"/>
    <property type="molecule type" value="Genomic_DNA"/>
</dbReference>
<dbReference type="Proteomes" id="UP000002640">
    <property type="component" value="Unassembled WGS sequence"/>
</dbReference>
<protein>
    <recommendedName>
        <fullName evidence="3">RxLR effector protein</fullName>
    </recommendedName>
</protein>
<sequence length="174" mass="19831">WRSGSSLTEDYVKKALKMEGLSGTALTSHKNYNLLVKYVDTAEMYRLNKWARGGFPTYDIWVELGLGRVTSLAQIEQVKNTNAYRIYKRYVNAFDDSVISTMGSGYHLPKLVSDKATPAEMTARAQIWAEAGRSDDYVMMMLGLTGLKGAKLARNRNYPYYTEFLAKRQVNPRY</sequence>
<proteinExistence type="predicted"/>
<dbReference type="GeneID" id="20659511"/>
<dbReference type="KEGG" id="psoj:PHYSODRAFT_513852"/>
<dbReference type="OMA" id="NTNAYRI"/>
<reference evidence="1 2" key="1">
    <citation type="journal article" date="2006" name="Science">
        <title>Phytophthora genome sequences uncover evolutionary origins and mechanisms of pathogenesis.</title>
        <authorList>
            <person name="Tyler B.M."/>
            <person name="Tripathy S."/>
            <person name="Zhang X."/>
            <person name="Dehal P."/>
            <person name="Jiang R.H."/>
            <person name="Aerts A."/>
            <person name="Arredondo F.D."/>
            <person name="Baxter L."/>
            <person name="Bensasson D."/>
            <person name="Beynon J.L."/>
            <person name="Chapman J."/>
            <person name="Damasceno C.M."/>
            <person name="Dorrance A.E."/>
            <person name="Dou D."/>
            <person name="Dickerman A.W."/>
            <person name="Dubchak I.L."/>
            <person name="Garbelotto M."/>
            <person name="Gijzen M."/>
            <person name="Gordon S.G."/>
            <person name="Govers F."/>
            <person name="Grunwald N.J."/>
            <person name="Huang W."/>
            <person name="Ivors K.L."/>
            <person name="Jones R.W."/>
            <person name="Kamoun S."/>
            <person name="Krampis K."/>
            <person name="Lamour K.H."/>
            <person name="Lee M.K."/>
            <person name="McDonald W.H."/>
            <person name="Medina M."/>
            <person name="Meijer H.J."/>
            <person name="Nordberg E.K."/>
            <person name="Maclean D.J."/>
            <person name="Ospina-Giraldo M.D."/>
            <person name="Morris P.F."/>
            <person name="Phuntumart V."/>
            <person name="Putnam N.H."/>
            <person name="Rash S."/>
            <person name="Rose J.K."/>
            <person name="Sakihama Y."/>
            <person name="Salamov A.A."/>
            <person name="Savidor A."/>
            <person name="Scheuring C.F."/>
            <person name="Smith B.M."/>
            <person name="Sobral B.W."/>
            <person name="Terry A."/>
            <person name="Torto-Alalibo T.A."/>
            <person name="Win J."/>
            <person name="Xu Z."/>
            <person name="Zhang H."/>
            <person name="Grigoriev I.V."/>
            <person name="Rokhsar D.S."/>
            <person name="Boore J.L."/>
        </authorList>
    </citation>
    <scope>NUCLEOTIDE SEQUENCE [LARGE SCALE GENOMIC DNA]</scope>
    <source>
        <strain evidence="1 2">P6497</strain>
    </source>
</reference>
<evidence type="ECO:0000313" key="1">
    <source>
        <dbReference type="EMBL" id="EGZ13781.1"/>
    </source>
</evidence>
<evidence type="ECO:0000313" key="2">
    <source>
        <dbReference type="Proteomes" id="UP000002640"/>
    </source>
</evidence>
<name>G4ZR96_PHYSP</name>
<dbReference type="RefSeq" id="XP_009531210.1">
    <property type="nucleotide sequence ID" value="XM_009532915.1"/>
</dbReference>
<keyword evidence="2" id="KW-1185">Reference proteome</keyword>
<dbReference type="InParanoid" id="G4ZR96"/>